<proteinExistence type="predicted"/>
<dbReference type="EMBL" id="VOSM01000005">
    <property type="protein sequence ID" value="TXD36740.1"/>
    <property type="molecule type" value="Genomic_DNA"/>
</dbReference>
<organism evidence="1 2">
    <name type="scientific">Lujinxingia vulgaris</name>
    <dbReference type="NCBI Taxonomy" id="2600176"/>
    <lineage>
        <taxon>Bacteria</taxon>
        <taxon>Deltaproteobacteria</taxon>
        <taxon>Bradymonadales</taxon>
        <taxon>Lujinxingiaceae</taxon>
        <taxon>Lujinxingia</taxon>
    </lineage>
</organism>
<sequence length="87" mass="9252">MPDPPSSHSDANLAAHQHRQRWLATAVTLSQDRNAHVACPSCDEGILSVSEIVHRGQVVELALRCPTCGSGEFVRGRFGASQGTSEG</sequence>
<dbReference type="OrthoDB" id="4763994at2"/>
<protein>
    <submittedName>
        <fullName evidence="1">Uncharacterized protein</fullName>
    </submittedName>
</protein>
<accession>A0A5C6X6C5</accession>
<keyword evidence="2" id="KW-1185">Reference proteome</keyword>
<dbReference type="RefSeq" id="WP_146981868.1">
    <property type="nucleotide sequence ID" value="NZ_VOSM01000005.1"/>
</dbReference>
<comment type="caution">
    <text evidence="1">The sequence shown here is derived from an EMBL/GenBank/DDBJ whole genome shotgun (WGS) entry which is preliminary data.</text>
</comment>
<name>A0A5C6X6C5_9DELT</name>
<evidence type="ECO:0000313" key="2">
    <source>
        <dbReference type="Proteomes" id="UP000321412"/>
    </source>
</evidence>
<dbReference type="Proteomes" id="UP000321412">
    <property type="component" value="Unassembled WGS sequence"/>
</dbReference>
<evidence type="ECO:0000313" key="1">
    <source>
        <dbReference type="EMBL" id="TXD36740.1"/>
    </source>
</evidence>
<reference evidence="1 2" key="1">
    <citation type="submission" date="2019-08" db="EMBL/GenBank/DDBJ databases">
        <title>Bradymonadales sp. TMQ4.</title>
        <authorList>
            <person name="Liang Q."/>
        </authorList>
    </citation>
    <scope>NUCLEOTIDE SEQUENCE [LARGE SCALE GENOMIC DNA]</scope>
    <source>
        <strain evidence="1 2">TMQ4</strain>
    </source>
</reference>
<gene>
    <name evidence="1" type="ORF">FRC98_13010</name>
</gene>
<dbReference type="AlphaFoldDB" id="A0A5C6X6C5"/>